<reference evidence="1" key="1">
    <citation type="journal article" date="2021" name="Proc. Natl. Acad. Sci. U.S.A.">
        <title>A Catalog of Tens of Thousands of Viruses from Human Metagenomes Reveals Hidden Associations with Chronic Diseases.</title>
        <authorList>
            <person name="Tisza M.J."/>
            <person name="Buck C.B."/>
        </authorList>
    </citation>
    <scope>NUCLEOTIDE SEQUENCE</scope>
    <source>
        <strain evidence="1">CtC6C6</strain>
    </source>
</reference>
<proteinExistence type="predicted"/>
<accession>A0A8S5U403</accession>
<sequence>MGTTVKINIDPAQKILLKRSLNKNGAGQRFFTHEVRRLCLPYVPRLTGTLEQTAVESVDHITYGQPYARRQYYENSGKNRSKAPLAGKEWDKRMWADRGNEVVEATAKFCGGKKG</sequence>
<dbReference type="InterPro" id="IPR021080">
    <property type="entry name" value="Minor_capsid_protein"/>
</dbReference>
<name>A0A8S5U403_9CAUD</name>
<protein>
    <submittedName>
        <fullName evidence="1">Minor capsid protein</fullName>
    </submittedName>
</protein>
<evidence type="ECO:0000313" key="1">
    <source>
        <dbReference type="EMBL" id="DAF89134.1"/>
    </source>
</evidence>
<dbReference type="EMBL" id="BK016003">
    <property type="protein sequence ID" value="DAF89134.1"/>
    <property type="molecule type" value="Genomic_DNA"/>
</dbReference>
<dbReference type="Pfam" id="PF11114">
    <property type="entry name" value="Minor_capsid_2"/>
    <property type="match status" value="1"/>
</dbReference>
<organism evidence="1">
    <name type="scientific">Siphoviridae sp. ctC6C6</name>
    <dbReference type="NCBI Taxonomy" id="2825376"/>
    <lineage>
        <taxon>Viruses</taxon>
        <taxon>Duplodnaviria</taxon>
        <taxon>Heunggongvirae</taxon>
        <taxon>Uroviricota</taxon>
        <taxon>Caudoviricetes</taxon>
    </lineage>
</organism>